<proteinExistence type="predicted"/>
<keyword evidence="2" id="KW-1185">Reference proteome</keyword>
<evidence type="ECO:0000313" key="1">
    <source>
        <dbReference type="EMBL" id="AIL33152.1"/>
    </source>
</evidence>
<name>A0A077DHZ1_9BURK</name>
<reference evidence="1 2" key="1">
    <citation type="journal article" date="2014" name="BMC Genomics">
        <title>A genomic perspective on a new bacterial genus and species from the Alcaligenaceae family, Basilea psittacipulmonis.</title>
        <authorList>
            <person name="Whiteson K.L."/>
            <person name="Hernandez D."/>
            <person name="Lazarevic V."/>
            <person name="Gaia N."/>
            <person name="Farinelli L."/>
            <person name="Francois P."/>
            <person name="Pilo P."/>
            <person name="Frey J."/>
            <person name="Schrenzel J."/>
        </authorList>
    </citation>
    <scope>NUCLEOTIDE SEQUENCE [LARGE SCALE GENOMIC DNA]</scope>
    <source>
        <strain evidence="1 2">DSM 24701</strain>
    </source>
</reference>
<organism evidence="1 2">
    <name type="scientific">Basilea psittacipulmonis DSM 24701</name>
    <dbReference type="NCBI Taxonomy" id="1072685"/>
    <lineage>
        <taxon>Bacteria</taxon>
        <taxon>Pseudomonadati</taxon>
        <taxon>Pseudomonadota</taxon>
        <taxon>Betaproteobacteria</taxon>
        <taxon>Burkholderiales</taxon>
        <taxon>Alcaligenaceae</taxon>
        <taxon>Basilea</taxon>
    </lineage>
</organism>
<protein>
    <submittedName>
        <fullName evidence="1">Uncharacterized protein</fullName>
    </submittedName>
</protein>
<dbReference type="HOGENOM" id="CLU_2876745_0_0_4"/>
<dbReference type="AlphaFoldDB" id="A0A077DHZ1"/>
<dbReference type="Proteomes" id="UP000028945">
    <property type="component" value="Chromosome"/>
</dbReference>
<sequence>MSDKEKKHHIFKFDKPMPKIDRPIVKVIPMDLSDHEASDRLIKRSLKRIYEAHKEAIDRLAYK</sequence>
<evidence type="ECO:0000313" key="2">
    <source>
        <dbReference type="Proteomes" id="UP000028945"/>
    </source>
</evidence>
<dbReference type="EMBL" id="CP009238">
    <property type="protein sequence ID" value="AIL33152.1"/>
    <property type="molecule type" value="Genomic_DNA"/>
</dbReference>
<dbReference type="RefSeq" id="WP_038500801.1">
    <property type="nucleotide sequence ID" value="NZ_AFWK01000012.1"/>
</dbReference>
<accession>A0A077DHZ1</accession>
<gene>
    <name evidence="1" type="ORF">IX83_07460</name>
</gene>
<dbReference type="KEGG" id="bpsi:IX83_07460"/>